<evidence type="ECO:0000256" key="1">
    <source>
        <dbReference type="SAM" id="MobiDB-lite"/>
    </source>
</evidence>
<dbReference type="EMBL" id="FN430064">
    <property type="protein sequence ID" value="CAZ81302.1"/>
    <property type="molecule type" value="Genomic_DNA"/>
</dbReference>
<protein>
    <submittedName>
        <fullName evidence="2">(Perigord truffle) hypothetical protein</fullName>
    </submittedName>
</protein>
<dbReference type="Proteomes" id="UP000006911">
    <property type="component" value="Unassembled WGS sequence"/>
</dbReference>
<dbReference type="RefSeq" id="XP_002837111.1">
    <property type="nucleotide sequence ID" value="XM_002837065.1"/>
</dbReference>
<sequence>MIAQKSGQPYGKFTPYNARYVCAGLSPTPRLLRYRKYHLALFSTIKRGGSLDVVEYLANNTCSWTHPACLRVKYHRSSRTNGERGSTGSRMFPGGRKSARILLPRKSDSIPRHLPLKC</sequence>
<gene>
    <name evidence="2" type="ORF">GSTUM_00005096001</name>
</gene>
<evidence type="ECO:0000313" key="3">
    <source>
        <dbReference type="Proteomes" id="UP000006911"/>
    </source>
</evidence>
<feature type="compositionally biased region" description="Polar residues" evidence="1">
    <location>
        <begin position="79"/>
        <end position="89"/>
    </location>
</feature>
<feature type="region of interest" description="Disordered" evidence="1">
    <location>
        <begin position="76"/>
        <end position="95"/>
    </location>
</feature>
<keyword evidence="3" id="KW-1185">Reference proteome</keyword>
<organism evidence="2 3">
    <name type="scientific">Tuber melanosporum (strain Mel28)</name>
    <name type="common">Perigord black truffle</name>
    <dbReference type="NCBI Taxonomy" id="656061"/>
    <lineage>
        <taxon>Eukaryota</taxon>
        <taxon>Fungi</taxon>
        <taxon>Dikarya</taxon>
        <taxon>Ascomycota</taxon>
        <taxon>Pezizomycotina</taxon>
        <taxon>Pezizomycetes</taxon>
        <taxon>Pezizales</taxon>
        <taxon>Tuberaceae</taxon>
        <taxon>Tuber</taxon>
    </lineage>
</organism>
<dbReference type="AlphaFoldDB" id="D5G9V9"/>
<proteinExistence type="predicted"/>
<dbReference type="GeneID" id="9188545"/>
<name>D5G9V9_TUBMM</name>
<dbReference type="InParanoid" id="D5G9V9"/>
<evidence type="ECO:0000313" key="2">
    <source>
        <dbReference type="EMBL" id="CAZ81302.1"/>
    </source>
</evidence>
<dbReference type="KEGG" id="tml:GSTUM_00005096001"/>
<reference evidence="2 3" key="1">
    <citation type="journal article" date="2010" name="Nature">
        <title>Perigord black truffle genome uncovers evolutionary origins and mechanisms of symbiosis.</title>
        <authorList>
            <person name="Martin F."/>
            <person name="Kohler A."/>
            <person name="Murat C."/>
            <person name="Balestrini R."/>
            <person name="Coutinho P.M."/>
            <person name="Jaillon O."/>
            <person name="Montanini B."/>
            <person name="Morin E."/>
            <person name="Noel B."/>
            <person name="Percudani R."/>
            <person name="Porcel B."/>
            <person name="Rubini A."/>
            <person name="Amicucci A."/>
            <person name="Amselem J."/>
            <person name="Anthouard V."/>
            <person name="Arcioni S."/>
            <person name="Artiguenave F."/>
            <person name="Aury J.M."/>
            <person name="Ballario P."/>
            <person name="Bolchi A."/>
            <person name="Brenna A."/>
            <person name="Brun A."/>
            <person name="Buee M."/>
            <person name="Cantarel B."/>
            <person name="Chevalier G."/>
            <person name="Couloux A."/>
            <person name="Da Silva C."/>
            <person name="Denoeud F."/>
            <person name="Duplessis S."/>
            <person name="Ghignone S."/>
            <person name="Hilselberger B."/>
            <person name="Iotti M."/>
            <person name="Marcais B."/>
            <person name="Mello A."/>
            <person name="Miranda M."/>
            <person name="Pacioni G."/>
            <person name="Quesneville H."/>
            <person name="Riccioni C."/>
            <person name="Ruotolo R."/>
            <person name="Splivallo R."/>
            <person name="Stocchi V."/>
            <person name="Tisserant E."/>
            <person name="Viscomi A.R."/>
            <person name="Zambonelli A."/>
            <person name="Zampieri E."/>
            <person name="Henrissat B."/>
            <person name="Lebrun M.H."/>
            <person name="Paolocci F."/>
            <person name="Bonfante P."/>
            <person name="Ottonello S."/>
            <person name="Wincker P."/>
        </authorList>
    </citation>
    <scope>NUCLEOTIDE SEQUENCE [LARGE SCALE GENOMIC DNA]</scope>
    <source>
        <strain evidence="2 3">Mel28</strain>
    </source>
</reference>
<accession>D5G9V9</accession>
<dbReference type="HOGENOM" id="CLU_2074857_0_0_1"/>